<organism evidence="2">
    <name type="scientific">Xenopus tropicalis</name>
    <name type="common">Western clawed frog</name>
    <name type="synonym">Silurana tropicalis</name>
    <dbReference type="NCBI Taxonomy" id="8364"/>
    <lineage>
        <taxon>Eukaryota</taxon>
        <taxon>Metazoa</taxon>
        <taxon>Chordata</taxon>
        <taxon>Craniata</taxon>
        <taxon>Vertebrata</taxon>
        <taxon>Euteleostomi</taxon>
        <taxon>Amphibia</taxon>
        <taxon>Batrachia</taxon>
        <taxon>Anura</taxon>
        <taxon>Pipoidea</taxon>
        <taxon>Pipidae</taxon>
        <taxon>Xenopodinae</taxon>
        <taxon>Xenopus</taxon>
        <taxon>Silurana</taxon>
    </lineage>
</organism>
<dbReference type="Ensembl" id="ENSXETT00000118054">
    <property type="protein sequence ID" value="ENSXETP00000112510"/>
    <property type="gene ID" value="ENSXETG00000042937"/>
</dbReference>
<proteinExistence type="predicted"/>
<accession>A0A803JWV5</accession>
<name>A0A803JWV5_XENTR</name>
<protein>
    <submittedName>
        <fullName evidence="2">Uncharacterized protein</fullName>
    </submittedName>
</protein>
<feature type="region of interest" description="Disordered" evidence="1">
    <location>
        <begin position="1"/>
        <end position="31"/>
    </location>
</feature>
<reference evidence="2" key="1">
    <citation type="journal article" date="2010" name="Science">
        <title>The genome of the Western clawed frog Xenopus tropicalis.</title>
        <authorList>
            <person name="Hellsten U."/>
            <person name="Harland R.M."/>
            <person name="Gilchrist M.J."/>
            <person name="Hendrix D."/>
            <person name="Jurka J."/>
            <person name="Kapitonov V."/>
            <person name="Ovcharenko I."/>
            <person name="Putnam N.H."/>
            <person name="Shu S."/>
            <person name="Taher L."/>
            <person name="Blitz I.L."/>
            <person name="Blumberg B."/>
            <person name="Dichmann D.S."/>
            <person name="Dubchak I."/>
            <person name="Amaya E."/>
            <person name="Detter J.C."/>
            <person name="Fletcher R."/>
            <person name="Gerhard D.S."/>
            <person name="Goodstein D."/>
            <person name="Graves T."/>
            <person name="Grigoriev I.V."/>
            <person name="Grimwood J."/>
            <person name="Kawashima T."/>
            <person name="Lindquist E."/>
            <person name="Lucas S.M."/>
            <person name="Mead P.E."/>
            <person name="Mitros T."/>
            <person name="Ogino H."/>
            <person name="Ohta Y."/>
            <person name="Poliakov A.V."/>
            <person name="Pollet N."/>
            <person name="Robert J."/>
            <person name="Salamov A."/>
            <person name="Sater A.K."/>
            <person name="Schmutz J."/>
            <person name="Terry A."/>
            <person name="Vize P.D."/>
            <person name="Warren W.C."/>
            <person name="Wells D."/>
            <person name="Wills A."/>
            <person name="Wilson R.K."/>
            <person name="Zimmerman L.B."/>
            <person name="Zorn A.M."/>
            <person name="Grainger R."/>
            <person name="Grammer T."/>
            <person name="Khokha M.K."/>
            <person name="Richardson P.M."/>
            <person name="Rokhsar D.S."/>
        </authorList>
    </citation>
    <scope>NUCLEOTIDE SEQUENCE [LARGE SCALE GENOMIC DNA]</scope>
    <source>
        <strain evidence="2">Nigerian</strain>
    </source>
</reference>
<dbReference type="InParanoid" id="A0A803JWV5"/>
<sequence length="65" mass="6715">TSLSGGRTSLSGGHTSLSGGHTSLSGGHTSLSGESSFLCSPFLISSFGCRSNVQTFARRTFMSWV</sequence>
<evidence type="ECO:0000256" key="1">
    <source>
        <dbReference type="SAM" id="MobiDB-lite"/>
    </source>
</evidence>
<dbReference type="AlphaFoldDB" id="A0A803JWV5"/>
<reference evidence="2" key="2">
    <citation type="submission" date="2021-03" db="UniProtKB">
        <authorList>
            <consortium name="Ensembl"/>
        </authorList>
    </citation>
    <scope>IDENTIFICATION</scope>
</reference>
<evidence type="ECO:0000313" key="2">
    <source>
        <dbReference type="Ensembl" id="ENSXETP00000112510"/>
    </source>
</evidence>